<evidence type="ECO:0000256" key="6">
    <source>
        <dbReference type="SAM" id="MobiDB-lite"/>
    </source>
</evidence>
<protein>
    <recommendedName>
        <fullName evidence="8">J domain-containing protein</fullName>
    </recommendedName>
</protein>
<feature type="region of interest" description="Disordered" evidence="6">
    <location>
        <begin position="165"/>
        <end position="192"/>
    </location>
</feature>
<keyword evidence="3 7" id="KW-1133">Transmembrane helix</keyword>
<keyword evidence="2 7" id="KW-0812">Transmembrane</keyword>
<evidence type="ECO:0000313" key="10">
    <source>
        <dbReference type="Proteomes" id="UP001296873"/>
    </source>
</evidence>
<dbReference type="PANTHER" id="PTHR12763">
    <property type="match status" value="1"/>
</dbReference>
<evidence type="ECO:0000256" key="4">
    <source>
        <dbReference type="ARBA" id="ARBA00023136"/>
    </source>
</evidence>
<keyword evidence="4 7" id="KW-0472">Membrane</keyword>
<feature type="domain" description="J" evidence="8">
    <location>
        <begin position="197"/>
        <end position="248"/>
    </location>
</feature>
<reference evidence="9 10" key="1">
    <citation type="journal article" date="2020" name="Microorganisms">
        <title>Osmotic Adaptation and Compatible Solute Biosynthesis of Phototrophic Bacteria as Revealed from Genome Analyses.</title>
        <authorList>
            <person name="Imhoff J.F."/>
            <person name="Rahn T."/>
            <person name="Kunzel S."/>
            <person name="Keller A."/>
            <person name="Neulinger S.C."/>
        </authorList>
    </citation>
    <scope>NUCLEOTIDE SEQUENCE [LARGE SCALE GENOMIC DNA]</scope>
    <source>
        <strain evidence="9 10">DSM 9895</strain>
    </source>
</reference>
<dbReference type="Pfam" id="PF00226">
    <property type="entry name" value="DnaJ"/>
    <property type="match status" value="1"/>
</dbReference>
<dbReference type="InterPro" id="IPR001623">
    <property type="entry name" value="DnaJ_domain"/>
</dbReference>
<evidence type="ECO:0000256" key="3">
    <source>
        <dbReference type="ARBA" id="ARBA00022989"/>
    </source>
</evidence>
<dbReference type="RefSeq" id="WP_200339976.1">
    <property type="nucleotide sequence ID" value="NZ_NRRL01000012.1"/>
</dbReference>
<evidence type="ECO:0000256" key="5">
    <source>
        <dbReference type="ARBA" id="ARBA00038105"/>
    </source>
</evidence>
<proteinExistence type="inferred from homology"/>
<accession>A0ABS1DBQ9</accession>
<sequence>MIAYFLLGLGLLVGILLLLKWASEAEPRQVLKALAWVGGIVGVILGLFLLWAGRYQLAWIALPALFALASRWRQIKRALRNARGPRESQSSQVETRFVRMTLEHDTGVMSGEVLEGAYAGRRVEELTLDQLVELWRAAQGADAQSAAVIEAYLDKMHGEDWRDAAEASAGASARGGGARAGESGATGRGGGAMSRAEALEILGLPEGASREEVQRAYRSLIKKLHPDTGGSDWFAAKLNEAKRVLIGD</sequence>
<name>A0ABS1DBQ9_9PROT</name>
<dbReference type="EMBL" id="NRRL01000012">
    <property type="protein sequence ID" value="MBK1667815.1"/>
    <property type="molecule type" value="Genomic_DNA"/>
</dbReference>
<feature type="transmembrane region" description="Helical" evidence="7">
    <location>
        <begin position="34"/>
        <end position="51"/>
    </location>
</feature>
<feature type="compositionally biased region" description="Gly residues" evidence="6">
    <location>
        <begin position="173"/>
        <end position="192"/>
    </location>
</feature>
<dbReference type="Proteomes" id="UP001296873">
    <property type="component" value="Unassembled WGS sequence"/>
</dbReference>
<evidence type="ECO:0000313" key="9">
    <source>
        <dbReference type="EMBL" id="MBK1667815.1"/>
    </source>
</evidence>
<dbReference type="SUPFAM" id="SSF46565">
    <property type="entry name" value="Chaperone J-domain"/>
    <property type="match status" value="1"/>
</dbReference>
<comment type="caution">
    <text evidence="9">The sequence shown here is derived from an EMBL/GenBank/DDBJ whole genome shotgun (WGS) entry which is preliminary data.</text>
</comment>
<keyword evidence="10" id="KW-1185">Reference proteome</keyword>
<feature type="transmembrane region" description="Helical" evidence="7">
    <location>
        <begin position="6"/>
        <end position="22"/>
    </location>
</feature>
<evidence type="ECO:0000256" key="7">
    <source>
        <dbReference type="SAM" id="Phobius"/>
    </source>
</evidence>
<dbReference type="PROSITE" id="PS50076">
    <property type="entry name" value="DNAJ_2"/>
    <property type="match status" value="1"/>
</dbReference>
<comment type="subcellular location">
    <subcellularLocation>
        <location evidence="1">Membrane</location>
        <topology evidence="1">Single-pass membrane protein</topology>
    </subcellularLocation>
</comment>
<dbReference type="PANTHER" id="PTHR12763:SF28">
    <property type="entry name" value="GEO10507P1-RELATED"/>
    <property type="match status" value="1"/>
</dbReference>
<dbReference type="CDD" id="cd06257">
    <property type="entry name" value="DnaJ"/>
    <property type="match status" value="1"/>
</dbReference>
<dbReference type="SMART" id="SM00271">
    <property type="entry name" value="DnaJ"/>
    <property type="match status" value="1"/>
</dbReference>
<gene>
    <name evidence="9" type="ORF">CKO28_07175</name>
</gene>
<dbReference type="Gene3D" id="1.10.287.110">
    <property type="entry name" value="DnaJ domain"/>
    <property type="match status" value="1"/>
</dbReference>
<organism evidence="9 10">
    <name type="scientific">Rhodovibrio sodomensis</name>
    <dbReference type="NCBI Taxonomy" id="1088"/>
    <lineage>
        <taxon>Bacteria</taxon>
        <taxon>Pseudomonadati</taxon>
        <taxon>Pseudomonadota</taxon>
        <taxon>Alphaproteobacteria</taxon>
        <taxon>Rhodospirillales</taxon>
        <taxon>Rhodovibrionaceae</taxon>
        <taxon>Rhodovibrio</taxon>
    </lineage>
</organism>
<evidence type="ECO:0000259" key="8">
    <source>
        <dbReference type="PROSITE" id="PS50076"/>
    </source>
</evidence>
<evidence type="ECO:0000256" key="2">
    <source>
        <dbReference type="ARBA" id="ARBA00022692"/>
    </source>
</evidence>
<dbReference type="InterPro" id="IPR036869">
    <property type="entry name" value="J_dom_sf"/>
</dbReference>
<comment type="similarity">
    <text evidence="5">Belongs to the TIM14 family.</text>
</comment>
<evidence type="ECO:0000256" key="1">
    <source>
        <dbReference type="ARBA" id="ARBA00004167"/>
    </source>
</evidence>
<dbReference type="PRINTS" id="PR00625">
    <property type="entry name" value="JDOMAIN"/>
</dbReference>